<evidence type="ECO:0000313" key="2">
    <source>
        <dbReference type="Proteomes" id="UP000015241"/>
    </source>
</evidence>
<dbReference type="HOGENOM" id="CLU_1250703_0_0_1"/>
<dbReference type="InParanoid" id="S8DTB9"/>
<reference evidence="1 2" key="1">
    <citation type="journal article" date="2012" name="Science">
        <title>The Paleozoic origin of enzymatic lignin decomposition reconstructed from 31 fungal genomes.</title>
        <authorList>
            <person name="Floudas D."/>
            <person name="Binder M."/>
            <person name="Riley R."/>
            <person name="Barry K."/>
            <person name="Blanchette R.A."/>
            <person name="Henrissat B."/>
            <person name="Martinez A.T."/>
            <person name="Otillar R."/>
            <person name="Spatafora J.W."/>
            <person name="Yadav J.S."/>
            <person name="Aerts A."/>
            <person name="Benoit I."/>
            <person name="Boyd A."/>
            <person name="Carlson A."/>
            <person name="Copeland A."/>
            <person name="Coutinho P.M."/>
            <person name="de Vries R.P."/>
            <person name="Ferreira P."/>
            <person name="Findley K."/>
            <person name="Foster B."/>
            <person name="Gaskell J."/>
            <person name="Glotzer D."/>
            <person name="Gorecki P."/>
            <person name="Heitman J."/>
            <person name="Hesse C."/>
            <person name="Hori C."/>
            <person name="Igarashi K."/>
            <person name="Jurgens J.A."/>
            <person name="Kallen N."/>
            <person name="Kersten P."/>
            <person name="Kohler A."/>
            <person name="Kuees U."/>
            <person name="Kumar T.K.A."/>
            <person name="Kuo A."/>
            <person name="LaButti K."/>
            <person name="Larrondo L.F."/>
            <person name="Lindquist E."/>
            <person name="Ling A."/>
            <person name="Lombard V."/>
            <person name="Lucas S."/>
            <person name="Lundell T."/>
            <person name="Martin R."/>
            <person name="McLaughlin D.J."/>
            <person name="Morgenstern I."/>
            <person name="Morin E."/>
            <person name="Murat C."/>
            <person name="Nagy L.G."/>
            <person name="Nolan M."/>
            <person name="Ohm R.A."/>
            <person name="Patyshakuliyeva A."/>
            <person name="Rokas A."/>
            <person name="Ruiz-Duenas F.J."/>
            <person name="Sabat G."/>
            <person name="Salamov A."/>
            <person name="Samejima M."/>
            <person name="Schmutz J."/>
            <person name="Slot J.C."/>
            <person name="St John F."/>
            <person name="Stenlid J."/>
            <person name="Sun H."/>
            <person name="Sun S."/>
            <person name="Syed K."/>
            <person name="Tsang A."/>
            <person name="Wiebenga A."/>
            <person name="Young D."/>
            <person name="Pisabarro A."/>
            <person name="Eastwood D.C."/>
            <person name="Martin F."/>
            <person name="Cullen D."/>
            <person name="Grigoriev I.V."/>
            <person name="Hibbett D.S."/>
        </authorList>
    </citation>
    <scope>NUCLEOTIDE SEQUENCE</scope>
    <source>
        <strain evidence="2">FP-58527</strain>
    </source>
</reference>
<organism evidence="1 2">
    <name type="scientific">Fomitopsis schrenkii</name>
    <name type="common">Brown rot fungus</name>
    <dbReference type="NCBI Taxonomy" id="2126942"/>
    <lineage>
        <taxon>Eukaryota</taxon>
        <taxon>Fungi</taxon>
        <taxon>Dikarya</taxon>
        <taxon>Basidiomycota</taxon>
        <taxon>Agaricomycotina</taxon>
        <taxon>Agaricomycetes</taxon>
        <taxon>Polyporales</taxon>
        <taxon>Fomitopsis</taxon>
    </lineage>
</organism>
<protein>
    <submittedName>
        <fullName evidence="1">Uncharacterized protein</fullName>
    </submittedName>
</protein>
<keyword evidence="2" id="KW-1185">Reference proteome</keyword>
<dbReference type="AlphaFoldDB" id="S8DTB9"/>
<proteinExistence type="predicted"/>
<gene>
    <name evidence="1" type="ORF">FOMPIDRAFT_112875</name>
</gene>
<dbReference type="Proteomes" id="UP000015241">
    <property type="component" value="Unassembled WGS sequence"/>
</dbReference>
<dbReference type="EMBL" id="KE504188">
    <property type="protein sequence ID" value="EPS96496.1"/>
    <property type="molecule type" value="Genomic_DNA"/>
</dbReference>
<accession>S8DTB9</accession>
<name>S8DTB9_FOMSC</name>
<evidence type="ECO:0000313" key="1">
    <source>
        <dbReference type="EMBL" id="EPS96496.1"/>
    </source>
</evidence>
<sequence length="221" mass="24140">MHPMTYQAVPPLAHGHPGAVVPHQNSRAVCQWSHTASGTCGQSIATNVPGINQHLRQCHNVGQDYRGAMARCRWGHCDVEVDVGSLAKHIAHHLRPKSDTTKARKRAKGEEQDVCLLSENDVLEYMGKRAAPHLLTGNSLLGSCGRGESAMHSTTGCENHSSLEANLETNGTYSTRKIGLEDAYYHRQKISSTPAHQYPAVYGSGILGLLRLRHELLPVQD</sequence>